<proteinExistence type="predicted"/>
<organism evidence="2">
    <name type="scientific">marine sediment metagenome</name>
    <dbReference type="NCBI Taxonomy" id="412755"/>
    <lineage>
        <taxon>unclassified sequences</taxon>
        <taxon>metagenomes</taxon>
        <taxon>ecological metagenomes</taxon>
    </lineage>
</organism>
<comment type="caution">
    <text evidence="2">The sequence shown here is derived from an EMBL/GenBank/DDBJ whole genome shotgun (WGS) entry which is preliminary data.</text>
</comment>
<accession>X1EQW3</accession>
<dbReference type="AlphaFoldDB" id="X1EQW3"/>
<name>X1EQW3_9ZZZZ</name>
<sequence>MTNTDQQNNGNPHTQETRNKFNQVVAKYSMLGKSKKVQWSDKRRYRNI</sequence>
<gene>
    <name evidence="2" type="ORF">S01H4_65097</name>
</gene>
<evidence type="ECO:0000256" key="1">
    <source>
        <dbReference type="SAM" id="MobiDB-lite"/>
    </source>
</evidence>
<protein>
    <submittedName>
        <fullName evidence="2">Uncharacterized protein</fullName>
    </submittedName>
</protein>
<feature type="compositionally biased region" description="Polar residues" evidence="1">
    <location>
        <begin position="1"/>
        <end position="14"/>
    </location>
</feature>
<feature type="region of interest" description="Disordered" evidence="1">
    <location>
        <begin position="1"/>
        <end position="20"/>
    </location>
</feature>
<dbReference type="EMBL" id="BART01039706">
    <property type="protein sequence ID" value="GAH22720.1"/>
    <property type="molecule type" value="Genomic_DNA"/>
</dbReference>
<evidence type="ECO:0000313" key="2">
    <source>
        <dbReference type="EMBL" id="GAH22720.1"/>
    </source>
</evidence>
<reference evidence="2" key="1">
    <citation type="journal article" date="2014" name="Front. Microbiol.">
        <title>High frequency of phylogenetically diverse reductive dehalogenase-homologous genes in deep subseafloor sedimentary metagenomes.</title>
        <authorList>
            <person name="Kawai M."/>
            <person name="Futagami T."/>
            <person name="Toyoda A."/>
            <person name="Takaki Y."/>
            <person name="Nishi S."/>
            <person name="Hori S."/>
            <person name="Arai W."/>
            <person name="Tsubouchi T."/>
            <person name="Morono Y."/>
            <person name="Uchiyama I."/>
            <person name="Ito T."/>
            <person name="Fujiyama A."/>
            <person name="Inagaki F."/>
            <person name="Takami H."/>
        </authorList>
    </citation>
    <scope>NUCLEOTIDE SEQUENCE</scope>
    <source>
        <strain evidence="2">Expedition CK06-06</strain>
    </source>
</reference>